<evidence type="ECO:0000313" key="2">
    <source>
        <dbReference type="Proteomes" id="UP001233172"/>
    </source>
</evidence>
<gene>
    <name evidence="1" type="ORF">Bpfe_009766</name>
</gene>
<protein>
    <submittedName>
        <fullName evidence="1">Craniofacial development protein 2</fullName>
    </submittedName>
</protein>
<dbReference type="InterPro" id="IPR036691">
    <property type="entry name" value="Endo/exonu/phosph_ase_sf"/>
</dbReference>
<dbReference type="SUPFAM" id="SSF56219">
    <property type="entry name" value="DNase I-like"/>
    <property type="match status" value="1"/>
</dbReference>
<name>A0AAD8BU50_BIOPF</name>
<reference evidence="1" key="2">
    <citation type="submission" date="2023-04" db="EMBL/GenBank/DDBJ databases">
        <authorList>
            <person name="Bu L."/>
            <person name="Lu L."/>
            <person name="Laidemitt M.R."/>
            <person name="Zhang S.M."/>
            <person name="Mutuku M."/>
            <person name="Mkoji G."/>
            <person name="Steinauer M."/>
            <person name="Loker E.S."/>
        </authorList>
    </citation>
    <scope>NUCLEOTIDE SEQUENCE</scope>
    <source>
        <strain evidence="1">KasaAsao</strain>
        <tissue evidence="1">Whole Snail</tissue>
    </source>
</reference>
<accession>A0AAD8BU50</accession>
<sequence length="98" mass="11318">MRAVLLKDKENYTCGEGGKPLMTVFDQSQLEVQYPIHGKPFNTRKPTLIGTWNVRTLNQCGKLVQLLRVFDSYRQDILGICEMRWTSSEQIINDGKQK</sequence>
<reference evidence="1" key="1">
    <citation type="journal article" date="2023" name="PLoS Negl. Trop. Dis.">
        <title>A genome sequence for Biomphalaria pfeifferi, the major vector snail for the human-infecting parasite Schistosoma mansoni.</title>
        <authorList>
            <person name="Bu L."/>
            <person name="Lu L."/>
            <person name="Laidemitt M.R."/>
            <person name="Zhang S.M."/>
            <person name="Mutuku M."/>
            <person name="Mkoji G."/>
            <person name="Steinauer M."/>
            <person name="Loker E.S."/>
        </authorList>
    </citation>
    <scope>NUCLEOTIDE SEQUENCE</scope>
    <source>
        <strain evidence="1">KasaAsao</strain>
    </source>
</reference>
<comment type="caution">
    <text evidence="1">The sequence shown here is derived from an EMBL/GenBank/DDBJ whole genome shotgun (WGS) entry which is preliminary data.</text>
</comment>
<dbReference type="EMBL" id="JASAOG010000033">
    <property type="protein sequence ID" value="KAK0060897.1"/>
    <property type="molecule type" value="Genomic_DNA"/>
</dbReference>
<dbReference type="AlphaFoldDB" id="A0AAD8BU50"/>
<dbReference type="Proteomes" id="UP001233172">
    <property type="component" value="Unassembled WGS sequence"/>
</dbReference>
<proteinExistence type="predicted"/>
<evidence type="ECO:0000313" key="1">
    <source>
        <dbReference type="EMBL" id="KAK0060897.1"/>
    </source>
</evidence>
<organism evidence="1 2">
    <name type="scientific">Biomphalaria pfeifferi</name>
    <name type="common">Bloodfluke planorb</name>
    <name type="synonym">Freshwater snail</name>
    <dbReference type="NCBI Taxonomy" id="112525"/>
    <lineage>
        <taxon>Eukaryota</taxon>
        <taxon>Metazoa</taxon>
        <taxon>Spiralia</taxon>
        <taxon>Lophotrochozoa</taxon>
        <taxon>Mollusca</taxon>
        <taxon>Gastropoda</taxon>
        <taxon>Heterobranchia</taxon>
        <taxon>Euthyneura</taxon>
        <taxon>Panpulmonata</taxon>
        <taxon>Hygrophila</taxon>
        <taxon>Lymnaeoidea</taxon>
        <taxon>Planorbidae</taxon>
        <taxon>Biomphalaria</taxon>
    </lineage>
</organism>
<keyword evidence="2" id="KW-1185">Reference proteome</keyword>